<reference evidence="1" key="1">
    <citation type="submission" date="2021-02" db="EMBL/GenBank/DDBJ databases">
        <authorList>
            <person name="Nowell W R."/>
        </authorList>
    </citation>
    <scope>NUCLEOTIDE SEQUENCE</scope>
</reference>
<accession>A0A815H878</accession>
<name>A0A815H878_9BILA</name>
<gene>
    <name evidence="2" type="ORF">GIL414_LOCUS87774</name>
    <name evidence="1" type="ORF">KQP761_LOCUS7113</name>
    <name evidence="3" type="ORF">SMN809_LOCUS85761</name>
</gene>
<evidence type="ECO:0000313" key="3">
    <source>
        <dbReference type="EMBL" id="CAF5228446.1"/>
    </source>
</evidence>
<comment type="caution">
    <text evidence="1">The sequence shown here is derived from an EMBL/GenBank/DDBJ whole genome shotgun (WGS) entry which is preliminary data.</text>
</comment>
<feature type="non-terminal residue" evidence="1">
    <location>
        <position position="1"/>
    </location>
</feature>
<dbReference type="Proteomes" id="UP000681720">
    <property type="component" value="Unassembled WGS sequence"/>
</dbReference>
<protein>
    <submittedName>
        <fullName evidence="1">Uncharacterized protein</fullName>
    </submittedName>
</protein>
<evidence type="ECO:0000313" key="2">
    <source>
        <dbReference type="EMBL" id="CAF5227706.1"/>
    </source>
</evidence>
<sequence>GGLSLPKPNGSAAYAGVSSGQRLTTLTSVAAVSATVLTSLRPQPVRLNKWHAGDVPNSIVGSRSGSNSCFHPELQE</sequence>
<dbReference type="EMBL" id="CAJNOW010002350">
    <property type="protein sequence ID" value="CAF1348587.1"/>
    <property type="molecule type" value="Genomic_DNA"/>
</dbReference>
<dbReference type="Proteomes" id="UP000676336">
    <property type="component" value="Unassembled WGS sequence"/>
</dbReference>
<dbReference type="EMBL" id="CAJOBI010366697">
    <property type="protein sequence ID" value="CAF5228446.1"/>
    <property type="molecule type" value="Genomic_DNA"/>
</dbReference>
<organism evidence="1 4">
    <name type="scientific">Rotaria magnacalcarata</name>
    <dbReference type="NCBI Taxonomy" id="392030"/>
    <lineage>
        <taxon>Eukaryota</taxon>
        <taxon>Metazoa</taxon>
        <taxon>Spiralia</taxon>
        <taxon>Gnathifera</taxon>
        <taxon>Rotifera</taxon>
        <taxon>Eurotatoria</taxon>
        <taxon>Bdelloidea</taxon>
        <taxon>Philodinida</taxon>
        <taxon>Philodinidae</taxon>
        <taxon>Rotaria</taxon>
    </lineage>
</organism>
<dbReference type="EMBL" id="CAJOBJ010381834">
    <property type="protein sequence ID" value="CAF5227706.1"/>
    <property type="molecule type" value="Genomic_DNA"/>
</dbReference>
<dbReference type="AlphaFoldDB" id="A0A815H878"/>
<evidence type="ECO:0000313" key="1">
    <source>
        <dbReference type="EMBL" id="CAF1348587.1"/>
    </source>
</evidence>
<dbReference type="Proteomes" id="UP000663834">
    <property type="component" value="Unassembled WGS sequence"/>
</dbReference>
<evidence type="ECO:0000313" key="4">
    <source>
        <dbReference type="Proteomes" id="UP000663834"/>
    </source>
</evidence>
<proteinExistence type="predicted"/>